<keyword evidence="4" id="KW-0233">DNA recombination</keyword>
<dbReference type="PANTHER" id="PTHR30461">
    <property type="entry name" value="DNA-INVERTASE FROM LAMBDOID PROPHAGE"/>
    <property type="match status" value="1"/>
</dbReference>
<comment type="similarity">
    <text evidence="1">Belongs to the site-specific recombinase resolvase family.</text>
</comment>
<dbReference type="SUPFAM" id="SSF53041">
    <property type="entry name" value="Resolvase-like"/>
    <property type="match status" value="1"/>
</dbReference>
<comment type="caution">
    <text evidence="8">The sequence shown here is derived from an EMBL/GenBank/DDBJ whole genome shotgun (WGS) entry which is preliminary data.</text>
</comment>
<keyword evidence="2" id="KW-0229">DNA integration</keyword>
<dbReference type="Proteomes" id="UP000286581">
    <property type="component" value="Unassembled WGS sequence"/>
</dbReference>
<dbReference type="AlphaFoldDB" id="A0A413BGA1"/>
<evidence type="ECO:0000256" key="5">
    <source>
        <dbReference type="PIRSR" id="PIRSR606118-50"/>
    </source>
</evidence>
<evidence type="ECO:0000313" key="10">
    <source>
        <dbReference type="Proteomes" id="UP000284835"/>
    </source>
</evidence>
<evidence type="ECO:0000256" key="1">
    <source>
        <dbReference type="ARBA" id="ARBA00009913"/>
    </source>
</evidence>
<reference evidence="10 11" key="1">
    <citation type="submission" date="2018-08" db="EMBL/GenBank/DDBJ databases">
        <title>A genome reference for cultivated species of the human gut microbiota.</title>
        <authorList>
            <person name="Zou Y."/>
            <person name="Xue W."/>
            <person name="Luo G."/>
        </authorList>
    </citation>
    <scope>NUCLEOTIDE SEQUENCE [LARGE SCALE GENOMIC DNA]</scope>
    <source>
        <strain evidence="8 11">AF12-8</strain>
        <strain evidence="9 10">AM30-13AC</strain>
    </source>
</reference>
<evidence type="ECO:0000256" key="6">
    <source>
        <dbReference type="PROSITE-ProRule" id="PRU10137"/>
    </source>
</evidence>
<dbReference type="EMBL" id="QSAE01000025">
    <property type="protein sequence ID" value="RGW39593.1"/>
    <property type="molecule type" value="Genomic_DNA"/>
</dbReference>
<dbReference type="Pfam" id="PF00239">
    <property type="entry name" value="Resolvase"/>
    <property type="match status" value="1"/>
</dbReference>
<dbReference type="CDD" id="cd03768">
    <property type="entry name" value="SR_ResInv"/>
    <property type="match status" value="1"/>
</dbReference>
<dbReference type="PROSITE" id="PS51736">
    <property type="entry name" value="RECOMBINASES_3"/>
    <property type="match status" value="1"/>
</dbReference>
<dbReference type="PROSITE" id="PS00397">
    <property type="entry name" value="RECOMBINASES_1"/>
    <property type="match status" value="1"/>
</dbReference>
<accession>A0A413BGA1</accession>
<dbReference type="Gene3D" id="3.40.50.1390">
    <property type="entry name" value="Resolvase, N-terminal catalytic domain"/>
    <property type="match status" value="1"/>
</dbReference>
<protein>
    <submittedName>
        <fullName evidence="8">Recombinase family protein</fullName>
    </submittedName>
</protein>
<evidence type="ECO:0000256" key="3">
    <source>
        <dbReference type="ARBA" id="ARBA00023125"/>
    </source>
</evidence>
<feature type="active site" description="O-(5'-phospho-DNA)-serine intermediate" evidence="5 6">
    <location>
        <position position="9"/>
    </location>
</feature>
<keyword evidence="3" id="KW-0238">DNA-binding</keyword>
<dbReference type="InterPro" id="IPR006119">
    <property type="entry name" value="Resolv_N"/>
</dbReference>
<dbReference type="PANTHER" id="PTHR30461:SF26">
    <property type="entry name" value="RESOLVASE HOMOLOG YNEB"/>
    <property type="match status" value="1"/>
</dbReference>
<evidence type="ECO:0000256" key="2">
    <source>
        <dbReference type="ARBA" id="ARBA00022908"/>
    </source>
</evidence>
<proteinExistence type="inferred from homology"/>
<name>A0A413BGA1_9FIRM</name>
<dbReference type="EMBL" id="QSJS01000003">
    <property type="protein sequence ID" value="RHD96897.1"/>
    <property type="molecule type" value="Genomic_DNA"/>
</dbReference>
<dbReference type="RefSeq" id="WP_118083520.1">
    <property type="nucleotide sequence ID" value="NZ_JAAISH010000013.1"/>
</dbReference>
<dbReference type="GO" id="GO:0000150">
    <property type="term" value="F:DNA strand exchange activity"/>
    <property type="evidence" value="ECO:0007669"/>
    <property type="project" value="InterPro"/>
</dbReference>
<dbReference type="GO" id="GO:0015074">
    <property type="term" value="P:DNA integration"/>
    <property type="evidence" value="ECO:0007669"/>
    <property type="project" value="UniProtKB-KW"/>
</dbReference>
<sequence length="204" mass="23634">MIYGYARVSSKEQNLERQIKELKGAGVEERNILMDKQSGKDFNRKSYNLLVGTDTTAPLLREGDVLTVYSIDRLGRNYTEIMKQWQYITQEIKADIRVLDMPLLDTRNNGDSLDSRFVADLVLQILSYVAQKERENIKVRQSQGIAVAKEQGKHLGRPAAEFPDNWEAVYNEWKSHNITAVQAMKQTNLKKNTFYNLVKRYENK</sequence>
<gene>
    <name evidence="9" type="ORF">DW775_03195</name>
    <name evidence="8" type="ORF">DWV78_08925</name>
</gene>
<evidence type="ECO:0000313" key="11">
    <source>
        <dbReference type="Proteomes" id="UP000286581"/>
    </source>
</evidence>
<feature type="domain" description="Resolvase/invertase-type recombinase catalytic" evidence="7">
    <location>
        <begin position="1"/>
        <end position="152"/>
    </location>
</feature>
<evidence type="ECO:0000313" key="9">
    <source>
        <dbReference type="EMBL" id="RHD96897.1"/>
    </source>
</evidence>
<dbReference type="GO" id="GO:0003677">
    <property type="term" value="F:DNA binding"/>
    <property type="evidence" value="ECO:0007669"/>
    <property type="project" value="UniProtKB-KW"/>
</dbReference>
<dbReference type="InterPro" id="IPR006118">
    <property type="entry name" value="Recombinase_CS"/>
</dbReference>
<evidence type="ECO:0000313" key="8">
    <source>
        <dbReference type="EMBL" id="RGW39593.1"/>
    </source>
</evidence>
<organism evidence="8 11">
    <name type="scientific">Agathobacter rectalis</name>
    <dbReference type="NCBI Taxonomy" id="39491"/>
    <lineage>
        <taxon>Bacteria</taxon>
        <taxon>Bacillati</taxon>
        <taxon>Bacillota</taxon>
        <taxon>Clostridia</taxon>
        <taxon>Lachnospirales</taxon>
        <taxon>Lachnospiraceae</taxon>
        <taxon>Agathobacter</taxon>
    </lineage>
</organism>
<dbReference type="Proteomes" id="UP000284835">
    <property type="component" value="Unassembled WGS sequence"/>
</dbReference>
<dbReference type="SMART" id="SM00857">
    <property type="entry name" value="Resolvase"/>
    <property type="match status" value="1"/>
</dbReference>
<dbReference type="InterPro" id="IPR050639">
    <property type="entry name" value="SSR_resolvase"/>
</dbReference>
<evidence type="ECO:0000256" key="4">
    <source>
        <dbReference type="ARBA" id="ARBA00023172"/>
    </source>
</evidence>
<dbReference type="InterPro" id="IPR036162">
    <property type="entry name" value="Resolvase-like_N_sf"/>
</dbReference>
<evidence type="ECO:0000259" key="7">
    <source>
        <dbReference type="PROSITE" id="PS51736"/>
    </source>
</evidence>